<evidence type="ECO:0000256" key="4">
    <source>
        <dbReference type="ARBA" id="ARBA00022475"/>
    </source>
</evidence>
<evidence type="ECO:0000256" key="5">
    <source>
        <dbReference type="ARBA" id="ARBA00022617"/>
    </source>
</evidence>
<dbReference type="PRINTS" id="PR00161">
    <property type="entry name" value="NIHGNASECYTB"/>
</dbReference>
<dbReference type="Proteomes" id="UP000507962">
    <property type="component" value="Unassembled WGS sequence"/>
</dbReference>
<keyword evidence="9 12" id="KW-1133">Transmembrane helix</keyword>
<evidence type="ECO:0000256" key="1">
    <source>
        <dbReference type="ARBA" id="ARBA00004651"/>
    </source>
</evidence>
<keyword evidence="10" id="KW-0408">Iron</keyword>
<keyword evidence="7" id="KW-0479">Metal-binding</keyword>
<dbReference type="GO" id="GO:0005506">
    <property type="term" value="F:iron ion binding"/>
    <property type="evidence" value="ECO:0007669"/>
    <property type="project" value="InterPro"/>
</dbReference>
<evidence type="ECO:0000256" key="8">
    <source>
        <dbReference type="ARBA" id="ARBA00022982"/>
    </source>
</evidence>
<comment type="subcellular location">
    <subcellularLocation>
        <location evidence="1">Cell membrane</location>
        <topology evidence="1">Multi-pass membrane protein</topology>
    </subcellularLocation>
</comment>
<evidence type="ECO:0000256" key="11">
    <source>
        <dbReference type="ARBA" id="ARBA00023136"/>
    </source>
</evidence>
<keyword evidence="8" id="KW-0249">Electron transport</keyword>
<evidence type="ECO:0000256" key="6">
    <source>
        <dbReference type="ARBA" id="ARBA00022692"/>
    </source>
</evidence>
<dbReference type="AlphaFoldDB" id="A0A4U8YSG7"/>
<dbReference type="PANTHER" id="PTHR30485">
    <property type="entry name" value="NI/FE-HYDROGENASE 1 B-TYPE CYTOCHROME SUBUNIT"/>
    <property type="match status" value="1"/>
</dbReference>
<evidence type="ECO:0000256" key="10">
    <source>
        <dbReference type="ARBA" id="ARBA00023004"/>
    </source>
</evidence>
<evidence type="ECO:0000259" key="13">
    <source>
        <dbReference type="Pfam" id="PF01292"/>
    </source>
</evidence>
<dbReference type="InterPro" id="IPR016174">
    <property type="entry name" value="Di-haem_cyt_TM"/>
</dbReference>
<accession>A0A4U8YSG7</accession>
<dbReference type="InterPro" id="IPR051542">
    <property type="entry name" value="Hydrogenase_cytochrome"/>
</dbReference>
<evidence type="ECO:0000256" key="12">
    <source>
        <dbReference type="SAM" id="Phobius"/>
    </source>
</evidence>
<sequence length="195" mass="22274">MNQPIYLFTRYERLWHWFQVVIITLLIVTGLEVHGSFSLMGFETAARVHNLSGIAWAVAFAFFAFWIATTGEWKHYIPTTRKMALVVRHYAVGIFKGEPHPVPATERAKHNPLQRIVYLLFSALLLPSQMITGFLYYTINTRTDFMADVGLKAIAVLHTFGALLVLAFIIMHVYMITTGPTVFSHLKAMITGWER</sequence>
<evidence type="ECO:0000256" key="9">
    <source>
        <dbReference type="ARBA" id="ARBA00022989"/>
    </source>
</evidence>
<dbReference type="PANTHER" id="PTHR30485:SF0">
    <property type="entry name" value="NI_FE-HYDROGENASE 1 B-TYPE CYTOCHROME SUBUNIT-RELATED"/>
    <property type="match status" value="1"/>
</dbReference>
<dbReference type="GO" id="GO:0005886">
    <property type="term" value="C:plasma membrane"/>
    <property type="evidence" value="ECO:0007669"/>
    <property type="project" value="UniProtKB-SubCell"/>
</dbReference>
<keyword evidence="15" id="KW-1185">Reference proteome</keyword>
<keyword evidence="4" id="KW-1003">Cell membrane</keyword>
<keyword evidence="3" id="KW-0813">Transport</keyword>
<dbReference type="InterPro" id="IPR000516">
    <property type="entry name" value="Ni-dep_Hydgase_cyt-B"/>
</dbReference>
<evidence type="ECO:0000256" key="3">
    <source>
        <dbReference type="ARBA" id="ARBA00022448"/>
    </source>
</evidence>
<dbReference type="RefSeq" id="WP_180139260.1">
    <property type="nucleotide sequence ID" value="NZ_CAADHO010000003.1"/>
</dbReference>
<dbReference type="GO" id="GO:0020037">
    <property type="term" value="F:heme binding"/>
    <property type="evidence" value="ECO:0007669"/>
    <property type="project" value="TreeGrafter"/>
</dbReference>
<evidence type="ECO:0000313" key="14">
    <source>
        <dbReference type="EMBL" id="VFQ44223.1"/>
    </source>
</evidence>
<dbReference type="Pfam" id="PF01292">
    <property type="entry name" value="Ni_hydr_CYTB"/>
    <property type="match status" value="1"/>
</dbReference>
<keyword evidence="11 12" id="KW-0472">Membrane</keyword>
<feature type="transmembrane region" description="Helical" evidence="12">
    <location>
        <begin position="116"/>
        <end position="139"/>
    </location>
</feature>
<evidence type="ECO:0000256" key="7">
    <source>
        <dbReference type="ARBA" id="ARBA00022723"/>
    </source>
</evidence>
<gene>
    <name evidence="14" type="ORF">MSL71_18680</name>
</gene>
<protein>
    <submittedName>
        <fullName evidence="14">Di-haem cytochrome transmembrane</fullName>
    </submittedName>
</protein>
<dbReference type="GO" id="GO:0009055">
    <property type="term" value="F:electron transfer activity"/>
    <property type="evidence" value="ECO:0007669"/>
    <property type="project" value="InterPro"/>
</dbReference>
<feature type="transmembrane region" description="Helical" evidence="12">
    <location>
        <begin position="14"/>
        <end position="33"/>
    </location>
</feature>
<dbReference type="GO" id="GO:0022904">
    <property type="term" value="P:respiratory electron transport chain"/>
    <property type="evidence" value="ECO:0007669"/>
    <property type="project" value="InterPro"/>
</dbReference>
<keyword evidence="5" id="KW-0349">Heme</keyword>
<dbReference type="SUPFAM" id="SSF81342">
    <property type="entry name" value="Transmembrane di-heme cytochromes"/>
    <property type="match status" value="1"/>
</dbReference>
<keyword evidence="6 12" id="KW-0812">Transmembrane</keyword>
<feature type="transmembrane region" description="Helical" evidence="12">
    <location>
        <begin position="151"/>
        <end position="177"/>
    </location>
</feature>
<comment type="similarity">
    <text evidence="2">Belongs to the HupC/HyaC/HydC family.</text>
</comment>
<feature type="domain" description="Cytochrome b561 bacterial/Ni-hydrogenase" evidence="13">
    <location>
        <begin position="8"/>
        <end position="192"/>
    </location>
</feature>
<dbReference type="Gene3D" id="1.20.950.20">
    <property type="entry name" value="Transmembrane di-heme cytochromes, Chain C"/>
    <property type="match status" value="1"/>
</dbReference>
<proteinExistence type="inferred from homology"/>
<evidence type="ECO:0000256" key="2">
    <source>
        <dbReference type="ARBA" id="ARBA00008622"/>
    </source>
</evidence>
<dbReference type="InterPro" id="IPR011577">
    <property type="entry name" value="Cyt_b561_bac/Ni-Hgenase"/>
</dbReference>
<organism evidence="14 15">
    <name type="scientific">Desulfoluna butyratoxydans</name>
    <dbReference type="NCBI Taxonomy" id="231438"/>
    <lineage>
        <taxon>Bacteria</taxon>
        <taxon>Pseudomonadati</taxon>
        <taxon>Thermodesulfobacteriota</taxon>
        <taxon>Desulfobacteria</taxon>
        <taxon>Desulfobacterales</taxon>
        <taxon>Desulfolunaceae</taxon>
        <taxon>Desulfoluna</taxon>
    </lineage>
</organism>
<evidence type="ECO:0000313" key="15">
    <source>
        <dbReference type="Proteomes" id="UP000507962"/>
    </source>
</evidence>
<dbReference type="EMBL" id="CAADHO010000003">
    <property type="protein sequence ID" value="VFQ44223.1"/>
    <property type="molecule type" value="Genomic_DNA"/>
</dbReference>
<name>A0A4U8YSG7_9BACT</name>
<feature type="transmembrane region" description="Helical" evidence="12">
    <location>
        <begin position="53"/>
        <end position="73"/>
    </location>
</feature>
<reference evidence="14 15" key="1">
    <citation type="submission" date="2019-03" db="EMBL/GenBank/DDBJ databases">
        <authorList>
            <person name="Nijsse B."/>
        </authorList>
    </citation>
    <scope>NUCLEOTIDE SEQUENCE [LARGE SCALE GENOMIC DNA]</scope>
    <source>
        <strain evidence="14">Desulfoluna butyratoxydans MSL71</strain>
    </source>
</reference>